<evidence type="ECO:0000313" key="1">
    <source>
        <dbReference type="EMBL" id="CVK94840.1"/>
    </source>
</evidence>
<dbReference type="EMBL" id="FCQH01000007">
    <property type="protein sequence ID" value="CVK94840.1"/>
    <property type="molecule type" value="Genomic_DNA"/>
</dbReference>
<name>A0A1L7T7Z2_FUSMA</name>
<protein>
    <recommendedName>
        <fullName evidence="3">F-box domain-containing protein</fullName>
    </recommendedName>
</protein>
<comment type="caution">
    <text evidence="1">The sequence shown here is derived from an EMBL/GenBank/DDBJ whole genome shotgun (WGS) entry which is preliminary data.</text>
</comment>
<evidence type="ECO:0000313" key="2">
    <source>
        <dbReference type="Proteomes" id="UP000184255"/>
    </source>
</evidence>
<dbReference type="VEuPathDB" id="FungiDB:FMAN_13157"/>
<evidence type="ECO:0008006" key="3">
    <source>
        <dbReference type="Google" id="ProtNLM"/>
    </source>
</evidence>
<keyword evidence="2" id="KW-1185">Reference proteome</keyword>
<dbReference type="AlphaFoldDB" id="A0A1L7T7Z2"/>
<organism evidence="1 2">
    <name type="scientific">Fusarium mangiferae</name>
    <name type="common">Mango malformation disease fungus</name>
    <dbReference type="NCBI Taxonomy" id="192010"/>
    <lineage>
        <taxon>Eukaryota</taxon>
        <taxon>Fungi</taxon>
        <taxon>Dikarya</taxon>
        <taxon>Ascomycota</taxon>
        <taxon>Pezizomycotina</taxon>
        <taxon>Sordariomycetes</taxon>
        <taxon>Hypocreomycetidae</taxon>
        <taxon>Hypocreales</taxon>
        <taxon>Nectriaceae</taxon>
        <taxon>Fusarium</taxon>
        <taxon>Fusarium fujikuroi species complex</taxon>
    </lineage>
</organism>
<reference evidence="2" key="1">
    <citation type="journal article" date="2016" name="Genome Biol. Evol.">
        <title>Comparative 'omics' of the Fusarium fujikuroi species complex highlights differences in genetic potential and metabolite synthesis.</title>
        <authorList>
            <person name="Niehaus E.-M."/>
            <person name="Muensterkoetter M."/>
            <person name="Proctor R.H."/>
            <person name="Brown D.W."/>
            <person name="Sharon A."/>
            <person name="Idan Y."/>
            <person name="Oren-Young L."/>
            <person name="Sieber C.M."/>
            <person name="Novak O."/>
            <person name="Pencik A."/>
            <person name="Tarkowska D."/>
            <person name="Hromadova K."/>
            <person name="Freeman S."/>
            <person name="Maymon M."/>
            <person name="Elazar M."/>
            <person name="Youssef S.A."/>
            <person name="El-Shabrawy E.S.M."/>
            <person name="Shalaby A.B.A."/>
            <person name="Houterman P."/>
            <person name="Brock N.L."/>
            <person name="Burkhardt I."/>
            <person name="Tsavkelova E.A."/>
            <person name="Dickschat J.S."/>
            <person name="Galuszka P."/>
            <person name="Gueldener U."/>
            <person name="Tudzynski B."/>
        </authorList>
    </citation>
    <scope>NUCLEOTIDE SEQUENCE [LARGE SCALE GENOMIC DNA]</scope>
    <source>
        <strain evidence="2">MRC7560</strain>
    </source>
</reference>
<accession>A0A1L7T7Z2</accession>
<dbReference type="GeneID" id="65092406"/>
<dbReference type="RefSeq" id="XP_041683039.1">
    <property type="nucleotide sequence ID" value="XM_041832591.1"/>
</dbReference>
<dbReference type="Proteomes" id="UP000184255">
    <property type="component" value="Unassembled WGS sequence"/>
</dbReference>
<sequence>MTQLSHSNVWCAICGGPVASYNITSHYNRPKDCFKYDSEVIDPADVEWTNRSQVLGYNPSAAEKSKFYVSAPARVYRFLTLSSEVQRDPTLEGMDVSSLRVYKNEKYPERVIPFHPECYETLAWYLTGTFDNTNINKGALYRALDRFSVVRKIRPLELRCLSLDYGDVNEAQGWYWICIPGREYTVSSPQYRTELKDEIASFISGSLFNSRALQFCHEAKSGSNPLAALPETVVFTISEFLDNTSLLNLLCASWATFLSLKDHASFWKRRIVTHLPYFFELHECLREESQTLQGRDLRKVFLWAEYASRPRPGVAKLMFSIANRRRIWNVCCIIYKAFKSGPQVLGDTREPGLYFRSANFLRGWHELLRPWTLALFWNSEGDLSAISISFGEDHRIFGHKPQEKGSYQTTGSFPAGVWIKGFVFHIYASSILRPWQACSWNYSSCRGVTVYLTDGSEHTYGQDGPHLFRLPFAVAENMTIMGIKGTLTAHKRYGVDPFIEKVWLLQARTDGGERPSELPKARSQEGSCWNAKTYMFKSMLAPDSDMRLQMCKGRIRYSGRWHSLVPLNTLILADDTDQLSKIRSISAYLIRDKCSLSGWGAHSCDVGNLRLATNRDTRYLRDRDDDGSIWPEQRWDTFKIDGQGGERIGDVKIYHGPYHDTAPKAIEIHTNWGRSVLWGVDMKRDEEGGETNEHARLPIGHPTCLRAEKGFAIIGLVMGCGKAFGRWHSDNEVADPHWERDRRMIGKDHMDEEDVRGPWTKEQYDRRNESTIHTGMSKFGIITKRITDSPGQGI</sequence>
<gene>
    <name evidence="1" type="ORF">FMAN_13157</name>
</gene>
<proteinExistence type="predicted"/>